<evidence type="ECO:0008006" key="3">
    <source>
        <dbReference type="Google" id="ProtNLM"/>
    </source>
</evidence>
<keyword evidence="2" id="KW-1185">Reference proteome</keyword>
<sequence length="405" mass="44916">MPPYIPPYRRNGNVVAEKNGAADAALPGTAALENGTSFSLYPRSKFTARELTADDVTVTEVGFFALYAGGDDAAGHGSVEQWRVLGGGMSRRVYGVEVRNDRSLIRSLHVECLLKEATPIPGGFDLSTPLEDPGQDIVFHPLHVLSEWVARHREDPNILDARNKIKIVSMCMLMSSLLKIAQADCRNSKGVTQWIFGATKFRGKIFIDDPVNGTASGFQQISRSATFRSVLHTKLRDIDLILGSMEGENPLASENTTYPCRCMDVVTMGAEIFHPSNEWKLYRYGVGTIHAGIHNPSYVKMDTRIVQEIRSYRVPDLPGLATEKREAMGRSGQWNAETALGFLHALLTFVMANVVESSDHFVYEFTCQRNLPNQLNGPFVFREIPAAKAAEEGHNYIPDVKHFLD</sequence>
<dbReference type="Proteomes" id="UP000192578">
    <property type="component" value="Unassembled WGS sequence"/>
</dbReference>
<dbReference type="EMBL" id="MTYJ01000245">
    <property type="protein sequence ID" value="OWA51939.1"/>
    <property type="molecule type" value="Genomic_DNA"/>
</dbReference>
<evidence type="ECO:0000313" key="1">
    <source>
        <dbReference type="EMBL" id="OWA51939.1"/>
    </source>
</evidence>
<reference evidence="2" key="1">
    <citation type="submission" date="2017-01" db="EMBL/GenBank/DDBJ databases">
        <title>Comparative genomics of anhydrobiosis in the tardigrade Hypsibius dujardini.</title>
        <authorList>
            <person name="Yoshida Y."/>
            <person name="Koutsovoulos G."/>
            <person name="Laetsch D."/>
            <person name="Stevens L."/>
            <person name="Kumar S."/>
            <person name="Horikawa D."/>
            <person name="Ishino K."/>
            <person name="Komine S."/>
            <person name="Tomita M."/>
            <person name="Blaxter M."/>
            <person name="Arakawa K."/>
        </authorList>
    </citation>
    <scope>NUCLEOTIDE SEQUENCE [LARGE SCALE GENOMIC DNA]</scope>
    <source>
        <strain evidence="2">Z151</strain>
    </source>
</reference>
<proteinExistence type="predicted"/>
<protein>
    <recommendedName>
        <fullName evidence="3">Decapping nuclease</fullName>
    </recommendedName>
</protein>
<comment type="caution">
    <text evidence="1">The sequence shown here is derived from an EMBL/GenBank/DDBJ whole genome shotgun (WGS) entry which is preliminary data.</text>
</comment>
<evidence type="ECO:0000313" key="2">
    <source>
        <dbReference type="Proteomes" id="UP000192578"/>
    </source>
</evidence>
<gene>
    <name evidence="1" type="ORF">BV898_16399</name>
</gene>
<accession>A0A9X6NLW1</accession>
<organism evidence="1 2">
    <name type="scientific">Hypsibius exemplaris</name>
    <name type="common">Freshwater tardigrade</name>
    <dbReference type="NCBI Taxonomy" id="2072580"/>
    <lineage>
        <taxon>Eukaryota</taxon>
        <taxon>Metazoa</taxon>
        <taxon>Ecdysozoa</taxon>
        <taxon>Tardigrada</taxon>
        <taxon>Eutardigrada</taxon>
        <taxon>Parachela</taxon>
        <taxon>Hypsibioidea</taxon>
        <taxon>Hypsibiidae</taxon>
        <taxon>Hypsibius</taxon>
    </lineage>
</organism>
<dbReference type="AlphaFoldDB" id="A0A9X6NLW1"/>
<name>A0A9X6NLW1_HYPEX</name>